<dbReference type="GO" id="GO:0019185">
    <property type="term" value="C:snRNA-activating protein complex"/>
    <property type="evidence" value="ECO:0007669"/>
    <property type="project" value="TreeGrafter"/>
</dbReference>
<protein>
    <recommendedName>
        <fullName evidence="9">snRNA-activating protein complex subunit 3</fullName>
    </recommendedName>
</protein>
<proteinExistence type="inferred from homology"/>
<comment type="similarity">
    <text evidence="2">Belongs to the SNAPC3/SRD2 family.</text>
</comment>
<accession>A0A8H5B5I5</accession>
<dbReference type="Proteomes" id="UP000541558">
    <property type="component" value="Unassembled WGS sequence"/>
</dbReference>
<evidence type="ECO:0000313" key="7">
    <source>
        <dbReference type="EMBL" id="KAF5316953.1"/>
    </source>
</evidence>
<dbReference type="GO" id="GO:0003681">
    <property type="term" value="F:bent DNA binding"/>
    <property type="evidence" value="ECO:0007669"/>
    <property type="project" value="TreeGrafter"/>
</dbReference>
<organism evidence="7 8">
    <name type="scientific">Ephemerocybe angulata</name>
    <dbReference type="NCBI Taxonomy" id="980116"/>
    <lineage>
        <taxon>Eukaryota</taxon>
        <taxon>Fungi</taxon>
        <taxon>Dikarya</taxon>
        <taxon>Basidiomycota</taxon>
        <taxon>Agaricomycotina</taxon>
        <taxon>Agaricomycetes</taxon>
        <taxon>Agaricomycetidae</taxon>
        <taxon>Agaricales</taxon>
        <taxon>Agaricineae</taxon>
        <taxon>Psathyrellaceae</taxon>
        <taxon>Ephemerocybe</taxon>
    </lineage>
</organism>
<evidence type="ECO:0000256" key="6">
    <source>
        <dbReference type="ARBA" id="ARBA00023242"/>
    </source>
</evidence>
<evidence type="ECO:0000256" key="1">
    <source>
        <dbReference type="ARBA" id="ARBA00004123"/>
    </source>
</evidence>
<comment type="caution">
    <text evidence="7">The sequence shown here is derived from an EMBL/GenBank/DDBJ whole genome shotgun (WGS) entry which is preliminary data.</text>
</comment>
<keyword evidence="6" id="KW-0539">Nucleus</keyword>
<keyword evidence="3" id="KW-0805">Transcription regulation</keyword>
<dbReference type="GO" id="GO:0042796">
    <property type="term" value="P:snRNA transcription by RNA polymerase III"/>
    <property type="evidence" value="ECO:0007669"/>
    <property type="project" value="TreeGrafter"/>
</dbReference>
<gene>
    <name evidence="7" type="ORF">D9611_003876</name>
</gene>
<evidence type="ECO:0000313" key="8">
    <source>
        <dbReference type="Proteomes" id="UP000541558"/>
    </source>
</evidence>
<keyword evidence="8" id="KW-1185">Reference proteome</keyword>
<dbReference type="GO" id="GO:0005634">
    <property type="term" value="C:nucleus"/>
    <property type="evidence" value="ECO:0007669"/>
    <property type="project" value="UniProtKB-SubCell"/>
</dbReference>
<name>A0A8H5B5I5_9AGAR</name>
<sequence>MASSGVTQSIESLFGPPSEQINIASFIKDAQQLLLSESARPSPEQDSDVDMDIEQECSVSDIKEELERILDDPLFSGQLAKDHEQMIGALYANFARSRKPGKKPMLPDPENVKPEVLALQRELDAVPLKSWTLNTQSVMFIRPPRNADYNSFDCLRPTPEGAAVTGSSEAILRISLYNRVLWGPSYVTRICQHAYLASQTLQDVYEMLPCIYKANPGDNPAGMSPGCTICIENMLYSDTAAYSNQVLGHFASAKRAPTARPAVAHTAMGETKLASLSLRLHLPYQILHAGNCEHFMVVEEIRLYHPSDPVTGYPIVLQLTPPLSSLCYACHKVSATLSVAGDVRLGESPSLLCGPCWTALGESRDEEVIVTPLPL</sequence>
<evidence type="ECO:0000256" key="2">
    <source>
        <dbReference type="ARBA" id="ARBA00010410"/>
    </source>
</evidence>
<dbReference type="PANTHER" id="PTHR13421:SF16">
    <property type="entry name" value="SNRNA-ACTIVATING PROTEIN COMPLEX SUBUNIT 3"/>
    <property type="match status" value="1"/>
</dbReference>
<dbReference type="GO" id="GO:0000978">
    <property type="term" value="F:RNA polymerase II cis-regulatory region sequence-specific DNA binding"/>
    <property type="evidence" value="ECO:0007669"/>
    <property type="project" value="TreeGrafter"/>
</dbReference>
<dbReference type="GO" id="GO:0001006">
    <property type="term" value="F:RNA polymerase III type 3 promoter sequence-specific DNA binding"/>
    <property type="evidence" value="ECO:0007669"/>
    <property type="project" value="TreeGrafter"/>
</dbReference>
<dbReference type="GO" id="GO:0042795">
    <property type="term" value="P:snRNA transcription by RNA polymerase II"/>
    <property type="evidence" value="ECO:0007669"/>
    <property type="project" value="TreeGrafter"/>
</dbReference>
<keyword evidence="5" id="KW-0804">Transcription</keyword>
<reference evidence="7 8" key="1">
    <citation type="journal article" date="2020" name="ISME J.">
        <title>Uncovering the hidden diversity of litter-decomposition mechanisms in mushroom-forming fungi.</title>
        <authorList>
            <person name="Floudas D."/>
            <person name="Bentzer J."/>
            <person name="Ahren D."/>
            <person name="Johansson T."/>
            <person name="Persson P."/>
            <person name="Tunlid A."/>
        </authorList>
    </citation>
    <scope>NUCLEOTIDE SEQUENCE [LARGE SCALE GENOMIC DNA]</scope>
    <source>
        <strain evidence="7 8">CBS 175.51</strain>
    </source>
</reference>
<dbReference type="GO" id="GO:0001046">
    <property type="term" value="F:core promoter sequence-specific DNA binding"/>
    <property type="evidence" value="ECO:0007669"/>
    <property type="project" value="TreeGrafter"/>
</dbReference>
<dbReference type="PANTHER" id="PTHR13421">
    <property type="entry name" value="SNRNA-ACTIVATING PROTEIN COMPLEX SUBUNIT 3"/>
    <property type="match status" value="1"/>
</dbReference>
<dbReference type="InterPro" id="IPR022042">
    <property type="entry name" value="snRNA-activating_su3"/>
</dbReference>
<comment type="subcellular location">
    <subcellularLocation>
        <location evidence="1">Nucleus</location>
    </subcellularLocation>
</comment>
<dbReference type="OrthoDB" id="3437960at2759"/>
<evidence type="ECO:0000256" key="4">
    <source>
        <dbReference type="ARBA" id="ARBA00023125"/>
    </source>
</evidence>
<evidence type="ECO:0000256" key="3">
    <source>
        <dbReference type="ARBA" id="ARBA00023015"/>
    </source>
</evidence>
<dbReference type="Pfam" id="PF12251">
    <property type="entry name" value="SNAPC3"/>
    <property type="match status" value="1"/>
</dbReference>
<dbReference type="EMBL" id="JAACJK010000219">
    <property type="protein sequence ID" value="KAF5316953.1"/>
    <property type="molecule type" value="Genomic_DNA"/>
</dbReference>
<dbReference type="AlphaFoldDB" id="A0A8H5B5I5"/>
<keyword evidence="4" id="KW-0238">DNA-binding</keyword>
<evidence type="ECO:0000256" key="5">
    <source>
        <dbReference type="ARBA" id="ARBA00023163"/>
    </source>
</evidence>
<evidence type="ECO:0008006" key="9">
    <source>
        <dbReference type="Google" id="ProtNLM"/>
    </source>
</evidence>